<accession>A0A4Y7KES2</accession>
<evidence type="ECO:0000256" key="5">
    <source>
        <dbReference type="ARBA" id="ARBA00022741"/>
    </source>
</evidence>
<evidence type="ECO:0000256" key="1">
    <source>
        <dbReference type="ARBA" id="ARBA00004141"/>
    </source>
</evidence>
<evidence type="ECO:0000313" key="12">
    <source>
        <dbReference type="EMBL" id="RZC70459.1"/>
    </source>
</evidence>
<evidence type="ECO:0000256" key="3">
    <source>
        <dbReference type="ARBA" id="ARBA00022448"/>
    </source>
</evidence>
<dbReference type="SMART" id="SM00382">
    <property type="entry name" value="AAA"/>
    <property type="match status" value="2"/>
</dbReference>
<dbReference type="CDD" id="cd03213">
    <property type="entry name" value="ABCG_EPDR"/>
    <property type="match status" value="2"/>
</dbReference>
<dbReference type="GO" id="GO:0016887">
    <property type="term" value="F:ATP hydrolysis activity"/>
    <property type="evidence" value="ECO:0007669"/>
    <property type="project" value="InterPro"/>
</dbReference>
<evidence type="ECO:0000256" key="9">
    <source>
        <dbReference type="SAM" id="MobiDB-lite"/>
    </source>
</evidence>
<dbReference type="Proteomes" id="UP000316621">
    <property type="component" value="Chromosome 7"/>
</dbReference>
<comment type="similarity">
    <text evidence="2">Belongs to the ABC transporter superfamily. ABCG family. Eye pigment precursor importer (TC 3.A.1.204) subfamily.</text>
</comment>
<dbReference type="GO" id="GO:0005524">
    <property type="term" value="F:ATP binding"/>
    <property type="evidence" value="ECO:0007669"/>
    <property type="project" value="UniProtKB-KW"/>
</dbReference>
<dbReference type="EMBL" id="CM010721">
    <property type="protein sequence ID" value="RZC70459.1"/>
    <property type="molecule type" value="Genomic_DNA"/>
</dbReference>
<keyword evidence="13" id="KW-1185">Reference proteome</keyword>
<feature type="transmembrane region" description="Helical" evidence="10">
    <location>
        <begin position="929"/>
        <end position="948"/>
    </location>
</feature>
<feature type="transmembrane region" description="Helical" evidence="10">
    <location>
        <begin position="1945"/>
        <end position="1967"/>
    </location>
</feature>
<evidence type="ECO:0000259" key="11">
    <source>
        <dbReference type="PROSITE" id="PS50893"/>
    </source>
</evidence>
<gene>
    <name evidence="12" type="ORF">C5167_033598</name>
</gene>
<feature type="transmembrane region" description="Helical" evidence="10">
    <location>
        <begin position="960"/>
        <end position="980"/>
    </location>
</feature>
<evidence type="ECO:0000256" key="4">
    <source>
        <dbReference type="ARBA" id="ARBA00022692"/>
    </source>
</evidence>
<feature type="transmembrane region" description="Helical" evidence="10">
    <location>
        <begin position="2041"/>
        <end position="2063"/>
    </location>
</feature>
<feature type="domain" description="ABC transporter" evidence="11">
    <location>
        <begin position="1469"/>
        <end position="1711"/>
    </location>
</feature>
<feature type="transmembrane region" description="Helical" evidence="10">
    <location>
        <begin position="1870"/>
        <end position="1889"/>
    </location>
</feature>
<keyword evidence="4 10" id="KW-0812">Transmembrane</keyword>
<dbReference type="PROSITE" id="PS50893">
    <property type="entry name" value="ABC_TRANSPORTER_2"/>
    <property type="match status" value="2"/>
</dbReference>
<dbReference type="PANTHER" id="PTHR48041:SF1">
    <property type="entry name" value="ABC TRANSPORTER G FAMILY MEMBER 24"/>
    <property type="match status" value="1"/>
</dbReference>
<feature type="region of interest" description="Disordered" evidence="9">
    <location>
        <begin position="410"/>
        <end position="436"/>
    </location>
</feature>
<dbReference type="InterPro" id="IPR003593">
    <property type="entry name" value="AAA+_ATPase"/>
</dbReference>
<feature type="transmembrane region" description="Helical" evidence="10">
    <location>
        <begin position="1847"/>
        <end position="1864"/>
    </location>
</feature>
<feature type="compositionally biased region" description="Basic and acidic residues" evidence="9">
    <location>
        <begin position="1410"/>
        <end position="1419"/>
    </location>
</feature>
<dbReference type="GO" id="GO:0016020">
    <property type="term" value="C:membrane"/>
    <property type="evidence" value="ECO:0007669"/>
    <property type="project" value="UniProtKB-SubCell"/>
</dbReference>
<feature type="domain" description="ABC transporter" evidence="11">
    <location>
        <begin position="485"/>
        <end position="727"/>
    </location>
</feature>
<dbReference type="PANTHER" id="PTHR48041">
    <property type="entry name" value="ABC TRANSPORTER G FAMILY MEMBER 28"/>
    <property type="match status" value="1"/>
</dbReference>
<evidence type="ECO:0000313" key="13">
    <source>
        <dbReference type="Proteomes" id="UP000316621"/>
    </source>
</evidence>
<keyword evidence="6" id="KW-0067">ATP-binding</keyword>
<dbReference type="Pfam" id="PF19055">
    <property type="entry name" value="ABC2_membrane_7"/>
    <property type="match status" value="2"/>
</dbReference>
<dbReference type="Gene3D" id="3.40.50.300">
    <property type="entry name" value="P-loop containing nucleotide triphosphate hydrolases"/>
    <property type="match status" value="2"/>
</dbReference>
<evidence type="ECO:0000256" key="2">
    <source>
        <dbReference type="ARBA" id="ARBA00005814"/>
    </source>
</evidence>
<name>A0A4Y7KES2_PAPSO</name>
<dbReference type="InterPro" id="IPR043926">
    <property type="entry name" value="ABCG_dom"/>
</dbReference>
<dbReference type="Gramene" id="RZC70459">
    <property type="protein sequence ID" value="RZC70459"/>
    <property type="gene ID" value="C5167_033598"/>
</dbReference>
<feature type="transmembrane region" description="Helical" evidence="10">
    <location>
        <begin position="1274"/>
        <end position="1296"/>
    </location>
</feature>
<organism evidence="12 13">
    <name type="scientific">Papaver somniferum</name>
    <name type="common">Opium poppy</name>
    <dbReference type="NCBI Taxonomy" id="3469"/>
    <lineage>
        <taxon>Eukaryota</taxon>
        <taxon>Viridiplantae</taxon>
        <taxon>Streptophyta</taxon>
        <taxon>Embryophyta</taxon>
        <taxon>Tracheophyta</taxon>
        <taxon>Spermatophyta</taxon>
        <taxon>Magnoliopsida</taxon>
        <taxon>Ranunculales</taxon>
        <taxon>Papaveraceae</taxon>
        <taxon>Papaveroideae</taxon>
        <taxon>Papaver</taxon>
    </lineage>
</organism>
<protein>
    <recommendedName>
        <fullName evidence="11">ABC transporter domain-containing protein</fullName>
    </recommendedName>
</protein>
<comment type="subcellular location">
    <subcellularLocation>
        <location evidence="1">Membrane</location>
        <topology evidence="1">Multi-pass membrane protein</topology>
    </subcellularLocation>
</comment>
<dbReference type="GO" id="GO:0140359">
    <property type="term" value="F:ABC-type transporter activity"/>
    <property type="evidence" value="ECO:0007669"/>
    <property type="project" value="InterPro"/>
</dbReference>
<dbReference type="Pfam" id="PF00005">
    <property type="entry name" value="ABC_tran"/>
    <property type="match status" value="2"/>
</dbReference>
<feature type="transmembrane region" description="Helical" evidence="10">
    <location>
        <begin position="1060"/>
        <end position="1080"/>
    </location>
</feature>
<evidence type="ECO:0000256" key="6">
    <source>
        <dbReference type="ARBA" id="ARBA00022840"/>
    </source>
</evidence>
<feature type="region of interest" description="Disordered" evidence="9">
    <location>
        <begin position="776"/>
        <end position="800"/>
    </location>
</feature>
<dbReference type="InterPro" id="IPR003439">
    <property type="entry name" value="ABC_transporter-like_ATP-bd"/>
</dbReference>
<feature type="transmembrane region" description="Helical" evidence="10">
    <location>
        <begin position="12"/>
        <end position="30"/>
    </location>
</feature>
<keyword evidence="7 10" id="KW-1133">Transmembrane helix</keyword>
<dbReference type="InterPro" id="IPR027417">
    <property type="entry name" value="P-loop_NTPase"/>
</dbReference>
<dbReference type="SUPFAM" id="SSF52540">
    <property type="entry name" value="P-loop containing nucleoside triphosphate hydrolases"/>
    <property type="match status" value="2"/>
</dbReference>
<evidence type="ECO:0000256" key="10">
    <source>
        <dbReference type="SAM" id="Phobius"/>
    </source>
</evidence>
<keyword evidence="5" id="KW-0547">Nucleotide-binding</keyword>
<dbReference type="FunFam" id="3.40.50.300:FF:000367">
    <property type="entry name" value="ABC transporter G family member 24"/>
    <property type="match status" value="2"/>
</dbReference>
<feature type="region of interest" description="Disordered" evidence="9">
    <location>
        <begin position="1381"/>
        <end position="1419"/>
    </location>
</feature>
<keyword evidence="3" id="KW-0813">Transport</keyword>
<evidence type="ECO:0000256" key="7">
    <source>
        <dbReference type="ARBA" id="ARBA00022989"/>
    </source>
</evidence>
<dbReference type="InterPro" id="IPR017871">
    <property type="entry name" value="ABC_transporter-like_CS"/>
</dbReference>
<dbReference type="InterPro" id="IPR050352">
    <property type="entry name" value="ABCG_transporters"/>
</dbReference>
<feature type="transmembrane region" description="Helical" evidence="10">
    <location>
        <begin position="987"/>
        <end position="1007"/>
    </location>
</feature>
<evidence type="ECO:0000256" key="8">
    <source>
        <dbReference type="ARBA" id="ARBA00023136"/>
    </source>
</evidence>
<sequence>MGIIRVDVNKITSFLRFVFVVSILGFSWQVKSQVPGDPMQTNVNEILPLVTQLMYERLSNLTVILQGEATDNLGFCIKDQETDWNGAFNFTSDLDFLSSCIEKTKGDITQRICSEAEIKLYFSRFLGLPTKPNKNCNLTSWNPGCEPGWACGFGLDSNNDNVDLRDSNDMPARTSDCHACCEGFFCPRGLTCMIPCPLGSYCPLGDLNTTTGTCDPYLYQLPPGHSNHTCGGADSWDDIRSSREVFCPAGSYCPSTTKKLPCSDGHYCRTGSTYEKKCFKLTSCDPNAASQNLHLHGAFLIAAISALLLIMYNCSDQVLAIRERRNARSREAAAQSVQRTAQARERWKVARDIAKKHALGLQKSFSRTFSHQKTARQPEEMIILGNARTETDGDSFPPSKAARKEPRKYNIDGDFESSEGFNSDISKKSAPKGKDMHTDSQIFRYAYGKIEKEKALQQENKSLTFSKIINMATETEITTRPMIEVAFKDLTLTLKGKNKHLMRCVTGKIMPGHVSAVMGPSGAGKTTFLNALAGKATGCRMTGHILINGKNESIHSYKKIIGFVPQDDIVHGNLTVEENLQFSAKCRLSANMPKAERVLVIERVIDSLGLQQVRDSLVGTVEKRGISGGQRKRVNVGMEMVMEPSLLILDEPTSGLDSSSSQLLLRALRREALEGVNICTVVHQPSYSLFKMFDDLILLAKGGLIVYHGPVKKVEEYFAGLGIIVPDRVNPPDHFIDILEGIVPCTSTNMKQLPVRWMLKKGYRIPLDMQLEAADVASSSRDPDTSNDPECDGAVAGPEDKSFAEDLREDVRSNVELRRDNVHLNFLKSKDLSKRQTPGVLKQYKYYLGRVSKQRLRESKIQAVDFLILLLAGACLGSLAKVSDENFGAAALLCKIAALRSFSMDKLIYWRESSSGMSSLAYFLSKDTVDLFNTLVKPVVYLSMFYFFNSPRSSFLDNYIVLVCLVYCVTGIAYAFAIFLEPGSAQLWSVLLPVVLTLVSTQQTTGIVKFIANLCYPKWALQAFIIANAERYSGVWLITRCGSLMRTGYDLRNWNRCISVLILYGVGSRTLAYLLMMTIGSTGDIALRLCTAAEIKFYFSRFLATSYLMPNKNCNMTTWNPGCEPGWACRVGLDDPIDLRNSKDMPTRTSSCHSCCAGFFCPHGLTCMIPCPLGSYCPLAELNKATSMCDPYRYHLPPGHRNHTCGGADSWADIRSSWEVFCPAGSYCPSTTKKIPCSDGHYCRTGSTSEKKCFKLTSCDLNTATQNLHLHGGFLIAALTTLLIIIYNCSGHVLVIRERRNAKSREAAARSVRRAAQAHERGKAAGDVVKKHASGLQKSLSRTFSFQKAAIQPEEIIVLGQIRSELDKGIGFSHASQQKSYIADKTKKKGSGSPTQNKQELGDNFSLESGKNHAPEGRHMHTNSQIFKYVYGKIEREKALQLENKNLTFSGIIKMATGIEIATRPMIEVSFEDLTLTLKGKNKHLLRGVTGKIMPGRISAVMGPSGAGKTTFLNALAGKATGCKRKGIILINGMNDSIHSYKKLVGFVPQDDIVHGNLTVEENLLFSAKCRLSSGMPKADKVLIIERVIDSLGLHYVRDSLVGTVENRGISGGQRKRVNVGLEMVMEPSLLILDEPTSGLDSSSSQLLLRALRREALQGVNICTVVHQPSYSLFKMFDDLILLARGGLTVYHGPVKEVQDYFAGLGVIVPDRVNPPDHFIDVMEGIVLSQSIDIKQLPLRWRLHKGYPIPPDMQLNAVDVAISSRGPDLSNETDCESDVDEVEESSFAGDLWEDVKCNVEIQRDNIHHNFLMLKDLSNRHTPGVFKQYKYYLGRVSKQRLRESKTQAVDFLILFLAGACLGSLAKVSDDNFGAAGFSYTIIAIAALRSFSTDKLIYWRESSSGMSSLAYFLSRDTVDHFNTLVKPVLYLSMFYFFNNPRSSFMDYYIVMVCLVYCVTGIAYVFAIFFEPSSAQLWSVLLPVVLTLVSTRKTTGLMTTIANLCYPKWALQAFVISNAERYSGVWLITRCGSLMQTGYDLRNWNFSLGVLILYGACSRILAYFLMVTFQKK</sequence>
<keyword evidence="8 10" id="KW-0472">Membrane</keyword>
<reference evidence="12 13" key="1">
    <citation type="journal article" date="2018" name="Science">
        <title>The opium poppy genome and morphinan production.</title>
        <authorList>
            <person name="Guo L."/>
            <person name="Winzer T."/>
            <person name="Yang X."/>
            <person name="Li Y."/>
            <person name="Ning Z."/>
            <person name="He Z."/>
            <person name="Teodor R."/>
            <person name="Lu Y."/>
            <person name="Bowser T.A."/>
            <person name="Graham I.A."/>
            <person name="Ye K."/>
        </authorList>
    </citation>
    <scope>NUCLEOTIDE SEQUENCE [LARGE SCALE GENOMIC DNA]</scope>
    <source>
        <strain evidence="13">cv. HN1</strain>
        <tissue evidence="12">Leaves</tissue>
    </source>
</reference>
<dbReference type="PROSITE" id="PS00211">
    <property type="entry name" value="ABC_TRANSPORTER_1"/>
    <property type="match status" value="2"/>
</dbReference>
<proteinExistence type="inferred from homology"/>